<keyword evidence="2" id="KW-0812">Transmembrane</keyword>
<accession>A0A9W4DSZ5</accession>
<sequence length="532" mass="52479">MSSEHDDHEVRQAGEGHDTGKDDDILVGGDAGGHTHDGSPRRRRLTVALVAAAVLAAAGGGAYWASGDGGGKSPTAQLPTKSGTAIGIAPGTGGGDYRLTGSLPQDGPASAPLYRPDGGADRAAVGRLAALLGVTGPVVADHGSWRAGSADGTGPALLASQDAPGTWSYASNGAVTPGARQVVPPALPQVPPPAAGSSADSGSTSHRAEGGAGTSASTGADAGTPPIPEQQAKAAAAPVLDALGLSGARVDATRTAGSARTVTADPVVGGLPTHGWDTTLDVDPNGRITGGHGRLSTLAESGSQPVISADQAYRNLSSGRIMQPDHQMSCQVPMPDKGQAQPADPGGNAAGPAVSPTVPGQDRTLPTSLPCVAPRVTPIDITGAEFGLAREFAPGGQALVPAWLFDAKPQGAATGSVIAQQAVEQSDLQDGGNTPGGPSPAPPANPPVTLSGYQPHGSSLTLTFWGGICDTYTAAAVESPGQVRVTVTGTPKDPGAPCPALAKAQSASVRLSEPLGSRTVVDTSTGSPVRVS</sequence>
<gene>
    <name evidence="3" type="ORF">SCOCK_350021</name>
</gene>
<organism evidence="3 4">
    <name type="scientific">Actinacidiphila cocklensis</name>
    <dbReference type="NCBI Taxonomy" id="887465"/>
    <lineage>
        <taxon>Bacteria</taxon>
        <taxon>Bacillati</taxon>
        <taxon>Actinomycetota</taxon>
        <taxon>Actinomycetes</taxon>
        <taxon>Kitasatosporales</taxon>
        <taxon>Streptomycetaceae</taxon>
        <taxon>Actinacidiphila</taxon>
    </lineage>
</organism>
<feature type="compositionally biased region" description="Basic and acidic residues" evidence="1">
    <location>
        <begin position="1"/>
        <end position="24"/>
    </location>
</feature>
<feature type="compositionally biased region" description="Pro residues" evidence="1">
    <location>
        <begin position="185"/>
        <end position="194"/>
    </location>
</feature>
<evidence type="ECO:0000256" key="2">
    <source>
        <dbReference type="SAM" id="Phobius"/>
    </source>
</evidence>
<keyword evidence="2" id="KW-0472">Membrane</keyword>
<dbReference type="Proteomes" id="UP001152519">
    <property type="component" value="Unassembled WGS sequence"/>
</dbReference>
<proteinExistence type="predicted"/>
<feature type="region of interest" description="Disordered" evidence="1">
    <location>
        <begin position="333"/>
        <end position="373"/>
    </location>
</feature>
<feature type="region of interest" description="Disordered" evidence="1">
    <location>
        <begin position="180"/>
        <end position="235"/>
    </location>
</feature>
<feature type="compositionally biased region" description="Pro residues" evidence="1">
    <location>
        <begin position="437"/>
        <end position="446"/>
    </location>
</feature>
<feature type="region of interest" description="Disordered" evidence="1">
    <location>
        <begin position="1"/>
        <end position="40"/>
    </location>
</feature>
<name>A0A9W4DSZ5_9ACTN</name>
<protein>
    <recommendedName>
        <fullName evidence="5">Large membrane protein</fullName>
    </recommendedName>
</protein>
<feature type="compositionally biased region" description="Low complexity" evidence="1">
    <location>
        <begin position="338"/>
        <end position="353"/>
    </location>
</feature>
<feature type="compositionally biased region" description="Low complexity" evidence="1">
    <location>
        <begin position="214"/>
        <end position="224"/>
    </location>
</feature>
<dbReference type="RefSeq" id="WP_251493026.1">
    <property type="nucleotide sequence ID" value="NZ_CAJSLV010000065.1"/>
</dbReference>
<reference evidence="3" key="1">
    <citation type="submission" date="2021-05" db="EMBL/GenBank/DDBJ databases">
        <authorList>
            <person name="Arsene-Ploetze F."/>
        </authorList>
    </citation>
    <scope>NUCLEOTIDE SEQUENCE</scope>
    <source>
        <strain evidence="3">DSM 42138</strain>
    </source>
</reference>
<feature type="transmembrane region" description="Helical" evidence="2">
    <location>
        <begin position="45"/>
        <end position="65"/>
    </location>
</feature>
<evidence type="ECO:0000256" key="1">
    <source>
        <dbReference type="SAM" id="MobiDB-lite"/>
    </source>
</evidence>
<dbReference type="AlphaFoldDB" id="A0A9W4DSZ5"/>
<comment type="caution">
    <text evidence="3">The sequence shown here is derived from an EMBL/GenBank/DDBJ whole genome shotgun (WGS) entry which is preliminary data.</text>
</comment>
<keyword evidence="2" id="KW-1133">Transmembrane helix</keyword>
<evidence type="ECO:0000313" key="3">
    <source>
        <dbReference type="EMBL" id="CAG6395688.1"/>
    </source>
</evidence>
<evidence type="ECO:0008006" key="5">
    <source>
        <dbReference type="Google" id="ProtNLM"/>
    </source>
</evidence>
<feature type="compositionally biased region" description="Low complexity" evidence="1">
    <location>
        <begin position="195"/>
        <end position="205"/>
    </location>
</feature>
<keyword evidence="4" id="KW-1185">Reference proteome</keyword>
<dbReference type="EMBL" id="CAJSLV010000065">
    <property type="protein sequence ID" value="CAG6395688.1"/>
    <property type="molecule type" value="Genomic_DNA"/>
</dbReference>
<evidence type="ECO:0000313" key="4">
    <source>
        <dbReference type="Proteomes" id="UP001152519"/>
    </source>
</evidence>
<feature type="region of interest" description="Disordered" evidence="1">
    <location>
        <begin position="426"/>
        <end position="453"/>
    </location>
</feature>